<comment type="caution">
    <text evidence="1">The sequence shown here is derived from an EMBL/GenBank/DDBJ whole genome shotgun (WGS) entry which is preliminary data.</text>
</comment>
<gene>
    <name evidence="1" type="ORF">DSO57_1038758</name>
</gene>
<protein>
    <submittedName>
        <fullName evidence="1">Uncharacterized protein</fullName>
    </submittedName>
</protein>
<reference evidence="1" key="1">
    <citation type="submission" date="2022-04" db="EMBL/GenBank/DDBJ databases">
        <title>Genome of the entomopathogenic fungus Entomophthora muscae.</title>
        <authorList>
            <person name="Elya C."/>
            <person name="Lovett B.R."/>
            <person name="Lee E."/>
            <person name="Macias A.M."/>
            <person name="Hajek A.E."/>
            <person name="De Bivort B.L."/>
            <person name="Kasson M.T."/>
            <person name="De Fine Licht H.H."/>
            <person name="Stajich J.E."/>
        </authorList>
    </citation>
    <scope>NUCLEOTIDE SEQUENCE</scope>
    <source>
        <strain evidence="1">Berkeley</strain>
    </source>
</reference>
<organism evidence="1 2">
    <name type="scientific">Entomophthora muscae</name>
    <dbReference type="NCBI Taxonomy" id="34485"/>
    <lineage>
        <taxon>Eukaryota</taxon>
        <taxon>Fungi</taxon>
        <taxon>Fungi incertae sedis</taxon>
        <taxon>Zoopagomycota</taxon>
        <taxon>Entomophthoromycotina</taxon>
        <taxon>Entomophthoromycetes</taxon>
        <taxon>Entomophthorales</taxon>
        <taxon>Entomophthoraceae</taxon>
        <taxon>Entomophthora</taxon>
    </lineage>
</organism>
<evidence type="ECO:0000313" key="2">
    <source>
        <dbReference type="Proteomes" id="UP001165960"/>
    </source>
</evidence>
<keyword evidence="2" id="KW-1185">Reference proteome</keyword>
<sequence>MISLSEDLKPKGASSSIKVRKNGVDISLDKKSLEDLSKKVTSAYDDWIRSDD</sequence>
<name>A0ACC2S0H8_9FUNG</name>
<dbReference type="Proteomes" id="UP001165960">
    <property type="component" value="Unassembled WGS sequence"/>
</dbReference>
<dbReference type="EMBL" id="QTSX02006206">
    <property type="protein sequence ID" value="KAJ9055876.1"/>
    <property type="molecule type" value="Genomic_DNA"/>
</dbReference>
<accession>A0ACC2S0H8</accession>
<proteinExistence type="predicted"/>
<evidence type="ECO:0000313" key="1">
    <source>
        <dbReference type="EMBL" id="KAJ9055876.1"/>
    </source>
</evidence>